<dbReference type="Proteomes" id="UP000243217">
    <property type="component" value="Unassembled WGS sequence"/>
</dbReference>
<evidence type="ECO:0000256" key="5">
    <source>
        <dbReference type="PROSITE-ProRule" id="PRU00803"/>
    </source>
</evidence>
<dbReference type="EMBL" id="JNBS01002423">
    <property type="protein sequence ID" value="OQR91459.1"/>
    <property type="molecule type" value="Genomic_DNA"/>
</dbReference>
<keyword evidence="4" id="KW-0325">Glycoprotein</keyword>
<dbReference type="Pfam" id="PF03160">
    <property type="entry name" value="Calx-beta"/>
    <property type="match status" value="2"/>
</dbReference>
<feature type="domain" description="Calx-beta" evidence="6">
    <location>
        <begin position="3492"/>
        <end position="3524"/>
    </location>
</feature>
<dbReference type="InterPro" id="IPR038081">
    <property type="entry name" value="CalX-like_sf"/>
</dbReference>
<dbReference type="OrthoDB" id="188207at2759"/>
<proteinExistence type="predicted"/>
<keyword evidence="2" id="KW-0677">Repeat</keyword>
<evidence type="ECO:0000256" key="4">
    <source>
        <dbReference type="ARBA" id="ARBA00023180"/>
    </source>
</evidence>
<evidence type="ECO:0000259" key="6">
    <source>
        <dbReference type="Pfam" id="PF03160"/>
    </source>
</evidence>
<keyword evidence="3" id="KW-0106">Calcium</keyword>
<dbReference type="SMART" id="SM00191">
    <property type="entry name" value="Int_alpha"/>
    <property type="match status" value="8"/>
</dbReference>
<dbReference type="Pfam" id="PF14312">
    <property type="entry name" value="FG-GAP_2"/>
    <property type="match status" value="6"/>
</dbReference>
<gene>
    <name evidence="7" type="ORF">THRCLA_08991</name>
</gene>
<accession>A0A1V9Z079</accession>
<feature type="domain" description="Calx-beta" evidence="6">
    <location>
        <begin position="2596"/>
        <end position="2642"/>
    </location>
</feature>
<evidence type="ECO:0000256" key="2">
    <source>
        <dbReference type="ARBA" id="ARBA00022737"/>
    </source>
</evidence>
<evidence type="ECO:0000256" key="3">
    <source>
        <dbReference type="ARBA" id="ARBA00022837"/>
    </source>
</evidence>
<feature type="repeat" description="FG-GAP" evidence="5">
    <location>
        <begin position="2671"/>
        <end position="2729"/>
    </location>
</feature>
<dbReference type="GO" id="GO:0007154">
    <property type="term" value="P:cell communication"/>
    <property type="evidence" value="ECO:0007669"/>
    <property type="project" value="InterPro"/>
</dbReference>
<dbReference type="InterPro" id="IPR013519">
    <property type="entry name" value="Int_alpha_beta-p"/>
</dbReference>
<dbReference type="InterPro" id="IPR003644">
    <property type="entry name" value="Calx_beta"/>
</dbReference>
<dbReference type="GO" id="GO:0016020">
    <property type="term" value="C:membrane"/>
    <property type="evidence" value="ECO:0007669"/>
    <property type="project" value="InterPro"/>
</dbReference>
<feature type="non-terminal residue" evidence="7">
    <location>
        <position position="1"/>
    </location>
</feature>
<sequence length="3561" mass="376739">VMGNQLIIVSQPGTMTAGDVLSPPPLLQLVDDTGLVLTNVNQGFVGVAIDTNPLRYAVLSGTSGLSFPIVSGVITCTGLSIDLVASGYTLVFVSLTYGLQTTSNAFDIVLGPPYQLSMYTYIGVAQGGTPFSPQPTIAIVDKGGNIVNSVNSGTVSVAIANNPVGGILTPTIAYTVSFYQGFGKFYDLQIDKAGGPYTLKFTGDASLALPGGNTYTTFPFTVAIGPPSTMSITAYPLAAIGGSAFVTQPTIQLLDAGGNTLPSQPGMLIAATIYANPSMGTLYPSIETRVSVTNGIASFKNLRIDKAGNNYILRFAILMLNSLGTYLESGLDVVGPSFNVYIGPLFSLQVIQPPQSAIADGQPFYTQPILALKDRGNNTIITENLALVSVSMVPSLSLYNNLVVSTATSPTATIIDVLILSSPFTAPYGAGTDLFINITFSQQVLATGTIILQMNSANTAIATCNTLLTWSTTLTFGYGIAAGDAANPLNYASTAALVLQGVATIVDRLNNPASLTLPANGLRPNVVVDTTVPSIASVACQTPLVAGTYGPGQIINLLITFTAPVSVYGVQQPYLVLNTVPTQNAIYRAGNQTSSLVFQYTVGLTDTLLGATLDIATAINLNNALLRRTGTALKQDANLQMPTNAANQLPNQCAIIISSTAPTVDSTIGVISTTPYGNYATGDTIAMQISFTAPVTVSGIPLLAMNTGNNAAYVSGSGTNTLIFNYIVQSNDNVVLLDYLNTNSLVLNGGQIQRSVTAGTPLLDCNLDLTATSANGKNLGQTAAILLNGLTPTIVSISLPATPTTYTRGNTVPITVLFSFAVVVTGTPLMQLNTGGVAVYAAGSGSTALVFNYVVALGDSTTSLSYTTAFSLTLNKGSIKQLSSTPTLPANLALPWPINIINSPIAIDPNVNYVSTVVGIAVNQPAGEYGVNQVFQITVTFSDAVQVIGNAQLMLSTQTVSYASGSGSNKLVFLYVVQPNDATPSLNIASNTPFTCQAGSTCSIANANLVLVNLDCTGISIQPTNIVINTAVPTVVSVTALTPAPAINKNTFVVGDVIQILIVVSKQVNVEPSPQLFPTKVPILLLNTSPNSVAYFVGYNNNDRTQLLFQYSVQFGDTATNLQYANINALTLNYNQASIKRLSTSPTTNMNLVLPPVQNLGINLIVDTSRTPVVSSVAAVTPDGIYYVGDAIVIKIIFSEYVVVTGIPVLILNLGIYDQRAVYVSGSGSTMLLFQYTVAQDDFSSDLSYLDLKSLFVPPTASILFQSTNPAVAANCILPVPGQANALDTNSNIRIQGMTPYVIGINFLTANGTYTVGNTINVKVSFSTSVAVTGSPFLRMATGVSLRQAFYVPSPPDSSIVFSYVVQTGDVSSDLDYSDTASIQLNGGTIMTTPTLPTSTPIQQANINLNPPGGALTGSRTVQAVSGVVSYIDLDIDTMGLGYTFYFSTPPAVLTSVMFNVTYSAVWEVRNSPLSVLNRGDRTGSSVDINGNIAVVGSPGTKAQKYNVQVVTATGSSTKYVNEIQYVQTTCVQRDAIQVLTSSAAPGATIGGYFSLMYGSAGPTRRLQSDFDETQLKVAIQLDLGLLPSNLDISRTPNTYCGCYNAYSWTITFHIVGDVPTLQARNYLTGNGATIGDGLGGAFASVLASPPVVHGLFALRYGSLFTAQMPSNVDAATMTTRLTTDLSLPIFSVARSAPTAQAGYTWSITFYASAAMFNPNQLEPAPVLLSGNQVLLSVTTVQEGYAPLYGFFQLGLGNQATPSIPVTATANQMQTALLALSAVTSVAVVRSPTMNAYGGYSWTITFLEIKLMGVYGLVPNSLGTLPALTPITIANNAPILMGSNAEIQVTYAGINPSVNSAVSFGNSPGQNAGSVSVFVPKTLQWVQSALLLGTDTQMGDNFGASVSVSTDGTKVLVGAPYALYRGQKEVQVLSCSATGGTFTLTFLGITSPPIPFSATQAMLQVAIASLLNVPTTLIDVATYTNLCFGNNVAITLSTPDLGTASGDIPNLVPDGSLLTSTTNTAAITIQEFTQGTFRLDGNEAKGTTCGGAYFYQFSNGLWSQLSKMTPTGGSELEASEFGTSVCLETNFAIVGAPGALNTIGEAYVYNFNGVAWNLFQKLTIAPYTGTEGDRYGEVVKISGSVIAVSAPGYASNTGAVFVYQLVNNQFINFQKIQANDLQRGDRFGSALSIDMSASTLVIGTETQSQASGAAYVYVSPDMYFNFRQKLMGSDTRPNDGFGHSISLAKNILLVGANADFDSTTPLTIRTAVQSITTVASSAISGTFRIGFRKYAIKYLGDYIFTTPIPCDISAPTLQVTLQSQLNTGLLVVTRLGPDVNNGYTWYITFAGSTAIVPQFHVDGSNLVGKQARITSSMLVNVPPVVRSNVYIFTRTGSSWQEQATLRPTNKQYFSMFGHSVALSRSGYQAVVGASNADTLFTGINSGAAYVFDMGFLDFQFSASSYTVLEGNSAPISIQRCGALGLTCMMKSTTVAGYVDVDTGDAVTDMAGKNHVSDKELKFIGRFQELTMLDVTPTTPNAIFFPNLIGPEPYPQVPAGRYVIKSWIGTAQSRSQFYGSSEARSLWIDSQFDYQGQSDYTPTNLAMEFAPNSISKTINVQTTDDMVYEYPDETINVRLSVPGMWPSYPSQFWSKITILDNGDGGYGTTSYTALLQGDGQQTPSQLGKSVAMLDSYNLAAVGAPNKIDPISGFTCGAVYVYLATSGVWALEATLLPPMCQDNINFGTSVAIDGSYGNVRLVVGAPSGSIPTAFVFIRNNAATTWRLETRFTESLAVSSNTNYAGTHAVAISGYNIVIGASGLESVFVYTYATNGWQSAIVLRASDYAVDTIYLQNVVHVYQFGASISINRRAIVVGAPLANYGSNLVDDTAYLGSGAAYVYYLPAQVQQIKLNFDVLLTTGQFVLSLGGLSTNRLSFQISASDMATELQALIPSVQVVRTGTVDTSLTWTITIISEVTKVPLVVPTWKNYGCSTCLPFNSGYTPNPAGQIQVSNIATLGTWTFHQRLIPSDANHADRFGSSVSIDGDSIIVGAYSSSSLTTTTWNFETGDLTGWAQTGTAFSSQPTYGENVRARLNGYLKPYLKEPLGTLNFEGRYWVGTYELRPGAGQSQQTNPFSCAFMNDDCKTTLSTVPGANSAGTYQGDGPVGSLTSQPFFILGKSIRFRIGGGCNVLLVYVELLVDGISVLKNTGNCDERLRFVTWNVTQYAQRSGQIRIVDSTNSVNWGHINVDDFQFDWTVQQPATAFAGVAYVFYRSSSATVYNICQGIPKFQCIWMLQSRLVSSDKRAYDQFGFDVGINDATGVAVISAYGQNGVDLNNTIVNSSRTGSVYFYSRTAAVIDGVGNVITPPSWPGLETAKLQAVNKGTDGQFGYSISVSGVQVAIGSPGLNAGSGMAYVHNMQFLQVSFASQEVGFLEGTIGATVSIVLYRSGDTSLPLTIEYATSDISAIGVDSNRYTQCMAMPIQNRVNCGDYQQTFGVVTFPAGGTNLAIPVPIMNDWCYEPYAEYIAFHLNIPGGDVILGQQFTMKIRIDDDDFGRTTC</sequence>
<organism evidence="7 8">
    <name type="scientific">Thraustotheca clavata</name>
    <dbReference type="NCBI Taxonomy" id="74557"/>
    <lineage>
        <taxon>Eukaryota</taxon>
        <taxon>Sar</taxon>
        <taxon>Stramenopiles</taxon>
        <taxon>Oomycota</taxon>
        <taxon>Saprolegniomycetes</taxon>
        <taxon>Saprolegniales</taxon>
        <taxon>Achlyaceae</taxon>
        <taxon>Thraustotheca</taxon>
    </lineage>
</organism>
<evidence type="ECO:0000313" key="7">
    <source>
        <dbReference type="EMBL" id="OQR91459.1"/>
    </source>
</evidence>
<dbReference type="InterPro" id="IPR013517">
    <property type="entry name" value="FG-GAP"/>
</dbReference>
<dbReference type="PANTHER" id="PTHR36220:SF1">
    <property type="entry name" value="GAMMA TUBULIN COMPLEX COMPONENT C-TERMINAL DOMAIN-CONTAINING PROTEIN"/>
    <property type="match status" value="1"/>
</dbReference>
<evidence type="ECO:0000256" key="1">
    <source>
        <dbReference type="ARBA" id="ARBA00022729"/>
    </source>
</evidence>
<name>A0A1V9Z079_9STRA</name>
<keyword evidence="1" id="KW-0732">Signal</keyword>
<comment type="caution">
    <text evidence="7">The sequence shown here is derived from an EMBL/GenBank/DDBJ whole genome shotgun (WGS) entry which is preliminary data.</text>
</comment>
<evidence type="ECO:0000313" key="8">
    <source>
        <dbReference type="Proteomes" id="UP000243217"/>
    </source>
</evidence>
<dbReference type="Gene3D" id="2.130.10.130">
    <property type="entry name" value="Integrin alpha, N-terminal"/>
    <property type="match status" value="3"/>
</dbReference>
<protein>
    <recommendedName>
        <fullName evidence="6">Calx-beta domain-containing protein</fullName>
    </recommendedName>
</protein>
<keyword evidence="8" id="KW-1185">Reference proteome</keyword>
<dbReference type="InterPro" id="IPR028994">
    <property type="entry name" value="Integrin_alpha_N"/>
</dbReference>
<feature type="repeat" description="FG-GAP" evidence="5">
    <location>
        <begin position="1888"/>
        <end position="1944"/>
    </location>
</feature>
<dbReference type="PROSITE" id="PS51470">
    <property type="entry name" value="FG_GAP"/>
    <property type="match status" value="2"/>
</dbReference>
<dbReference type="PANTHER" id="PTHR36220">
    <property type="entry name" value="UNNAMED PRODUCT"/>
    <property type="match status" value="1"/>
</dbReference>
<dbReference type="SUPFAM" id="SSF141072">
    <property type="entry name" value="CalX-like"/>
    <property type="match status" value="2"/>
</dbReference>
<dbReference type="Gene3D" id="2.60.40.2030">
    <property type="match status" value="2"/>
</dbReference>
<reference evidence="7 8" key="1">
    <citation type="journal article" date="2014" name="Genome Biol. Evol.">
        <title>The secreted proteins of Achlya hypogyna and Thraustotheca clavata identify the ancestral oomycete secretome and reveal gene acquisitions by horizontal gene transfer.</title>
        <authorList>
            <person name="Misner I."/>
            <person name="Blouin N."/>
            <person name="Leonard G."/>
            <person name="Richards T.A."/>
            <person name="Lane C.E."/>
        </authorList>
    </citation>
    <scope>NUCLEOTIDE SEQUENCE [LARGE SCALE GENOMIC DNA]</scope>
    <source>
        <strain evidence="7 8">ATCC 34112</strain>
    </source>
</reference>